<reference evidence="1 2" key="1">
    <citation type="journal article" date="2019" name="Sci. Rep.">
        <title>Orb-weaving spider Araneus ventricosus genome elucidates the spidroin gene catalogue.</title>
        <authorList>
            <person name="Kono N."/>
            <person name="Nakamura H."/>
            <person name="Ohtoshi R."/>
            <person name="Moran D.A.P."/>
            <person name="Shinohara A."/>
            <person name="Yoshida Y."/>
            <person name="Fujiwara M."/>
            <person name="Mori M."/>
            <person name="Tomita M."/>
            <person name="Arakawa K."/>
        </authorList>
    </citation>
    <scope>NUCLEOTIDE SEQUENCE [LARGE SCALE GENOMIC DNA]</scope>
</reference>
<keyword evidence="2" id="KW-1185">Reference proteome</keyword>
<evidence type="ECO:0000313" key="2">
    <source>
        <dbReference type="Proteomes" id="UP000499080"/>
    </source>
</evidence>
<protein>
    <submittedName>
        <fullName evidence="1">Uncharacterized protein</fullName>
    </submittedName>
</protein>
<gene>
    <name evidence="1" type="ORF">AVEN_237474_1</name>
</gene>
<evidence type="ECO:0000313" key="1">
    <source>
        <dbReference type="EMBL" id="GBN51780.1"/>
    </source>
</evidence>
<sequence>MKSLPVEKYKRQALKPRSGELDFDLQASWKLVAKLSRQVCHDKLTSRKITLAASVHAIWVGNDEISFDKEESLENIQDDVPTLKDSLQNSLHNNRDLQNATKSDVSLPSSKSSYNSHETSNIIGDEVETVEVIQEDTSALQALYLENQQDAFDEFVNTNFPITRLPNNVYCREWLLKHAECCLRNSV</sequence>
<dbReference type="EMBL" id="BGPR01011537">
    <property type="protein sequence ID" value="GBN51780.1"/>
    <property type="molecule type" value="Genomic_DNA"/>
</dbReference>
<organism evidence="1 2">
    <name type="scientific">Araneus ventricosus</name>
    <name type="common">Orbweaver spider</name>
    <name type="synonym">Epeira ventricosa</name>
    <dbReference type="NCBI Taxonomy" id="182803"/>
    <lineage>
        <taxon>Eukaryota</taxon>
        <taxon>Metazoa</taxon>
        <taxon>Ecdysozoa</taxon>
        <taxon>Arthropoda</taxon>
        <taxon>Chelicerata</taxon>
        <taxon>Arachnida</taxon>
        <taxon>Araneae</taxon>
        <taxon>Araneomorphae</taxon>
        <taxon>Entelegynae</taxon>
        <taxon>Araneoidea</taxon>
        <taxon>Araneidae</taxon>
        <taxon>Araneus</taxon>
    </lineage>
</organism>
<accession>A0A4Y2PML5</accession>
<name>A0A4Y2PML5_ARAVE</name>
<dbReference type="AlphaFoldDB" id="A0A4Y2PML5"/>
<comment type="caution">
    <text evidence="1">The sequence shown here is derived from an EMBL/GenBank/DDBJ whole genome shotgun (WGS) entry which is preliminary data.</text>
</comment>
<dbReference type="Proteomes" id="UP000499080">
    <property type="component" value="Unassembled WGS sequence"/>
</dbReference>
<proteinExistence type="predicted"/>